<proteinExistence type="predicted"/>
<dbReference type="Proteomes" id="UP000276133">
    <property type="component" value="Unassembled WGS sequence"/>
</dbReference>
<organism evidence="1 2">
    <name type="scientific">Brachionus plicatilis</name>
    <name type="common">Marine rotifer</name>
    <name type="synonym">Brachionus muelleri</name>
    <dbReference type="NCBI Taxonomy" id="10195"/>
    <lineage>
        <taxon>Eukaryota</taxon>
        <taxon>Metazoa</taxon>
        <taxon>Spiralia</taxon>
        <taxon>Gnathifera</taxon>
        <taxon>Rotifera</taxon>
        <taxon>Eurotatoria</taxon>
        <taxon>Monogononta</taxon>
        <taxon>Pseudotrocha</taxon>
        <taxon>Ploima</taxon>
        <taxon>Brachionidae</taxon>
        <taxon>Brachionus</taxon>
    </lineage>
</organism>
<accession>A0A3M7R407</accession>
<protein>
    <submittedName>
        <fullName evidence="1">Uncharacterized protein</fullName>
    </submittedName>
</protein>
<evidence type="ECO:0000313" key="2">
    <source>
        <dbReference type="Proteomes" id="UP000276133"/>
    </source>
</evidence>
<keyword evidence="2" id="KW-1185">Reference proteome</keyword>
<sequence>MLVVKKKVKSGVVNLSTQSRTDKKSPKLQITDEIGFLLILIKSAANLIIKLLRKESFIIFNEDLLGKT</sequence>
<name>A0A3M7R407_BRAPC</name>
<dbReference type="EMBL" id="REGN01004334">
    <property type="protein sequence ID" value="RNA17965.1"/>
    <property type="molecule type" value="Genomic_DNA"/>
</dbReference>
<comment type="caution">
    <text evidence="1">The sequence shown here is derived from an EMBL/GenBank/DDBJ whole genome shotgun (WGS) entry which is preliminary data.</text>
</comment>
<reference evidence="1 2" key="1">
    <citation type="journal article" date="2018" name="Sci. Rep.">
        <title>Genomic signatures of local adaptation to the degree of environmental predictability in rotifers.</title>
        <authorList>
            <person name="Franch-Gras L."/>
            <person name="Hahn C."/>
            <person name="Garcia-Roger E.M."/>
            <person name="Carmona M.J."/>
            <person name="Serra M."/>
            <person name="Gomez A."/>
        </authorList>
    </citation>
    <scope>NUCLEOTIDE SEQUENCE [LARGE SCALE GENOMIC DNA]</scope>
    <source>
        <strain evidence="1">HYR1</strain>
    </source>
</reference>
<gene>
    <name evidence="1" type="ORF">BpHYR1_017441</name>
</gene>
<evidence type="ECO:0000313" key="1">
    <source>
        <dbReference type="EMBL" id="RNA17965.1"/>
    </source>
</evidence>
<dbReference type="AlphaFoldDB" id="A0A3M7R407"/>